<dbReference type="VEuPathDB" id="FungiDB:VP01_7635g1"/>
<sequence length="98" mass="11288">LFPWHLQATKFQKERRLNANLNLSGIAHLPSFICWADQSWKKIISIVKFYLQNIISQTAYQNPNQSNGPQYSGKMYSIAAKVAKDPDGYFLFSFRSSL</sequence>
<proteinExistence type="predicted"/>
<evidence type="ECO:0000313" key="2">
    <source>
        <dbReference type="Proteomes" id="UP000037035"/>
    </source>
</evidence>
<dbReference type="AlphaFoldDB" id="A0A0L6UBS0"/>
<evidence type="ECO:0000313" key="1">
    <source>
        <dbReference type="EMBL" id="KNZ45999.1"/>
    </source>
</evidence>
<name>A0A0L6UBS0_9BASI</name>
<dbReference type="Proteomes" id="UP000037035">
    <property type="component" value="Unassembled WGS sequence"/>
</dbReference>
<feature type="non-terminal residue" evidence="1">
    <location>
        <position position="1"/>
    </location>
</feature>
<reference evidence="1 2" key="1">
    <citation type="submission" date="2015-08" db="EMBL/GenBank/DDBJ databases">
        <title>Next Generation Sequencing and Analysis of the Genome of Puccinia sorghi L Schw, the Causal Agent of Maize Common Rust.</title>
        <authorList>
            <person name="Rochi L."/>
            <person name="Burguener G."/>
            <person name="Darino M."/>
            <person name="Turjanski A."/>
            <person name="Kreff E."/>
            <person name="Dieguez M.J."/>
            <person name="Sacco F."/>
        </authorList>
    </citation>
    <scope>NUCLEOTIDE SEQUENCE [LARGE SCALE GENOMIC DNA]</scope>
    <source>
        <strain evidence="1 2">RO10H11247</strain>
    </source>
</reference>
<organism evidence="1 2">
    <name type="scientific">Puccinia sorghi</name>
    <dbReference type="NCBI Taxonomy" id="27349"/>
    <lineage>
        <taxon>Eukaryota</taxon>
        <taxon>Fungi</taxon>
        <taxon>Dikarya</taxon>
        <taxon>Basidiomycota</taxon>
        <taxon>Pucciniomycotina</taxon>
        <taxon>Pucciniomycetes</taxon>
        <taxon>Pucciniales</taxon>
        <taxon>Pucciniaceae</taxon>
        <taxon>Puccinia</taxon>
    </lineage>
</organism>
<accession>A0A0L6UBS0</accession>
<dbReference type="EMBL" id="LAVV01013089">
    <property type="protein sequence ID" value="KNZ45999.1"/>
    <property type="molecule type" value="Genomic_DNA"/>
</dbReference>
<keyword evidence="2" id="KW-1185">Reference proteome</keyword>
<comment type="caution">
    <text evidence="1">The sequence shown here is derived from an EMBL/GenBank/DDBJ whole genome shotgun (WGS) entry which is preliminary data.</text>
</comment>
<gene>
    <name evidence="1" type="ORF">VP01_7635g1</name>
</gene>
<protein>
    <submittedName>
        <fullName evidence="1">Uncharacterized protein</fullName>
    </submittedName>
</protein>